<accession>A0A921MTV7</accession>
<organism evidence="2 3">
    <name type="scientific">Barnesiella viscericola</name>
    <dbReference type="NCBI Taxonomy" id="397865"/>
    <lineage>
        <taxon>Bacteria</taxon>
        <taxon>Pseudomonadati</taxon>
        <taxon>Bacteroidota</taxon>
        <taxon>Bacteroidia</taxon>
        <taxon>Bacteroidales</taxon>
        <taxon>Barnesiellaceae</taxon>
        <taxon>Barnesiella</taxon>
    </lineage>
</organism>
<comment type="caution">
    <text evidence="2">The sequence shown here is derived from an EMBL/GenBank/DDBJ whole genome shotgun (WGS) entry which is preliminary data.</text>
</comment>
<dbReference type="RefSeq" id="WP_273307117.1">
    <property type="nucleotide sequence ID" value="NZ_CAWVJN010000001.1"/>
</dbReference>
<feature type="domain" description="Phosphatidic acid phosphatase type 2/haloperoxidase" evidence="1">
    <location>
        <begin position="57"/>
        <end position="157"/>
    </location>
</feature>
<evidence type="ECO:0000259" key="1">
    <source>
        <dbReference type="SMART" id="SM00014"/>
    </source>
</evidence>
<evidence type="ECO:0000313" key="2">
    <source>
        <dbReference type="EMBL" id="HJG90041.1"/>
    </source>
</evidence>
<proteinExistence type="predicted"/>
<dbReference type="InterPro" id="IPR000326">
    <property type="entry name" value="PAP2/HPO"/>
</dbReference>
<dbReference type="Gene3D" id="1.20.144.10">
    <property type="entry name" value="Phosphatidic acid phosphatase type 2/haloperoxidase"/>
    <property type="match status" value="1"/>
</dbReference>
<dbReference type="Proteomes" id="UP000757103">
    <property type="component" value="Unassembled WGS sequence"/>
</dbReference>
<reference evidence="2" key="2">
    <citation type="submission" date="2021-09" db="EMBL/GenBank/DDBJ databases">
        <authorList>
            <person name="Gilroy R."/>
        </authorList>
    </citation>
    <scope>NUCLEOTIDE SEQUENCE</scope>
    <source>
        <strain evidence="2">CHK121-7720</strain>
    </source>
</reference>
<evidence type="ECO:0000313" key="3">
    <source>
        <dbReference type="Proteomes" id="UP000757103"/>
    </source>
</evidence>
<reference evidence="2" key="1">
    <citation type="journal article" date="2021" name="PeerJ">
        <title>Extensive microbial diversity within the chicken gut microbiome revealed by metagenomics and culture.</title>
        <authorList>
            <person name="Gilroy R."/>
            <person name="Ravi A."/>
            <person name="Getino M."/>
            <person name="Pursley I."/>
            <person name="Horton D.L."/>
            <person name="Alikhan N.F."/>
            <person name="Baker D."/>
            <person name="Gharbi K."/>
            <person name="Hall N."/>
            <person name="Watson M."/>
            <person name="Adriaenssens E.M."/>
            <person name="Foster-Nyarko E."/>
            <person name="Jarju S."/>
            <person name="Secka A."/>
            <person name="Antonio M."/>
            <person name="Oren A."/>
            <person name="Chaudhuri R.R."/>
            <person name="La Ragione R."/>
            <person name="Hildebrand F."/>
            <person name="Pallen M.J."/>
        </authorList>
    </citation>
    <scope>NUCLEOTIDE SEQUENCE</scope>
    <source>
        <strain evidence="2">CHK121-7720</strain>
    </source>
</reference>
<dbReference type="InterPro" id="IPR036938">
    <property type="entry name" value="PAP2/HPO_sf"/>
</dbReference>
<dbReference type="EMBL" id="DYUD01000030">
    <property type="protein sequence ID" value="HJG90041.1"/>
    <property type="molecule type" value="Genomic_DNA"/>
</dbReference>
<name>A0A921MTV7_9BACT</name>
<dbReference type="SUPFAM" id="SSF48317">
    <property type="entry name" value="Acid phosphatase/Vanadium-dependent haloperoxidase"/>
    <property type="match status" value="1"/>
</dbReference>
<protein>
    <submittedName>
        <fullName evidence="2">Phosphatase PAP2 family protein</fullName>
    </submittedName>
</protein>
<dbReference type="SMART" id="SM00014">
    <property type="entry name" value="acidPPc"/>
    <property type="match status" value="1"/>
</dbReference>
<dbReference type="CDD" id="cd03394">
    <property type="entry name" value="PAP2_like_5"/>
    <property type="match status" value="1"/>
</dbReference>
<sequence>MRNRITLVLLSLLVSLLPLRAEGLSRSREAVKLSSDVLLVAMPVATATTMLVMKDWTGFKQAALTGVTTLGATYLLKFAVHKKRPDGSNNLSFPSGHTSITFANAAFVQRRYGWAWGAPAYAVAAYVGWARTYARRHDWWDVAAGALIGAGSAYIYTRPFARDNKLVISPVSDGNSFGVYASLVF</sequence>
<gene>
    <name evidence="2" type="ORF">K8U91_11300</name>
</gene>
<dbReference type="Pfam" id="PF01569">
    <property type="entry name" value="PAP2"/>
    <property type="match status" value="1"/>
</dbReference>
<dbReference type="AlphaFoldDB" id="A0A921MTV7"/>